<protein>
    <submittedName>
        <fullName evidence="9">ABC transporter permease</fullName>
    </submittedName>
</protein>
<dbReference type="GO" id="GO:0051301">
    <property type="term" value="P:cell division"/>
    <property type="evidence" value="ECO:0007669"/>
    <property type="project" value="InterPro"/>
</dbReference>
<evidence type="ECO:0000256" key="4">
    <source>
        <dbReference type="ARBA" id="ARBA00022989"/>
    </source>
</evidence>
<feature type="transmembrane region" description="Helical" evidence="7">
    <location>
        <begin position="253"/>
        <end position="274"/>
    </location>
</feature>
<keyword evidence="5 7" id="KW-0472">Membrane</keyword>
<keyword evidence="4 7" id="KW-1133">Transmembrane helix</keyword>
<feature type="transmembrane region" description="Helical" evidence="7">
    <location>
        <begin position="307"/>
        <end position="330"/>
    </location>
</feature>
<evidence type="ECO:0000313" key="9">
    <source>
        <dbReference type="EMBL" id="MBB2200298.1"/>
    </source>
</evidence>
<dbReference type="Proteomes" id="UP000578030">
    <property type="component" value="Unassembled WGS sequence"/>
</dbReference>
<keyword evidence="10" id="KW-1185">Reference proteome</keyword>
<evidence type="ECO:0000256" key="2">
    <source>
        <dbReference type="ARBA" id="ARBA00022475"/>
    </source>
</evidence>
<evidence type="ECO:0000256" key="1">
    <source>
        <dbReference type="ARBA" id="ARBA00004651"/>
    </source>
</evidence>
<comment type="subcellular location">
    <subcellularLocation>
        <location evidence="1">Cell membrane</location>
        <topology evidence="1">Multi-pass membrane protein</topology>
    </subcellularLocation>
</comment>
<feature type="transmembrane region" description="Helical" evidence="7">
    <location>
        <begin position="196"/>
        <end position="218"/>
    </location>
</feature>
<dbReference type="InterPro" id="IPR004513">
    <property type="entry name" value="FtsX"/>
</dbReference>
<evidence type="ECO:0000256" key="7">
    <source>
        <dbReference type="SAM" id="Phobius"/>
    </source>
</evidence>
<proteinExistence type="predicted"/>
<organism evidence="9 10">
    <name type="scientific">Gluconacetobacter tumulisoli</name>
    <dbReference type="NCBI Taxonomy" id="1286189"/>
    <lineage>
        <taxon>Bacteria</taxon>
        <taxon>Pseudomonadati</taxon>
        <taxon>Pseudomonadota</taxon>
        <taxon>Alphaproteobacteria</taxon>
        <taxon>Acetobacterales</taxon>
        <taxon>Acetobacteraceae</taxon>
        <taxon>Gluconacetobacter</taxon>
    </lineage>
</organism>
<evidence type="ECO:0000256" key="3">
    <source>
        <dbReference type="ARBA" id="ARBA00022692"/>
    </source>
</evidence>
<name>A0A7W4K4V2_9PROT</name>
<evidence type="ECO:0000256" key="5">
    <source>
        <dbReference type="ARBA" id="ARBA00023136"/>
    </source>
</evidence>
<feature type="region of interest" description="Disordered" evidence="6">
    <location>
        <begin position="78"/>
        <end position="99"/>
    </location>
</feature>
<dbReference type="PANTHER" id="PTHR47755">
    <property type="entry name" value="CELL DIVISION PROTEIN FTSX"/>
    <property type="match status" value="1"/>
</dbReference>
<accession>A0A7W4K4V2</accession>
<evidence type="ECO:0000259" key="8">
    <source>
        <dbReference type="Pfam" id="PF02687"/>
    </source>
</evidence>
<evidence type="ECO:0000256" key="6">
    <source>
        <dbReference type="SAM" id="MobiDB-lite"/>
    </source>
</evidence>
<dbReference type="Pfam" id="PF02687">
    <property type="entry name" value="FtsX"/>
    <property type="match status" value="1"/>
</dbReference>
<dbReference type="InterPro" id="IPR003838">
    <property type="entry name" value="ABC3_permease_C"/>
</dbReference>
<evidence type="ECO:0000313" key="10">
    <source>
        <dbReference type="Proteomes" id="UP000578030"/>
    </source>
</evidence>
<feature type="transmembrane region" description="Helical" evidence="7">
    <location>
        <begin position="33"/>
        <end position="52"/>
    </location>
</feature>
<dbReference type="GO" id="GO:0005886">
    <property type="term" value="C:plasma membrane"/>
    <property type="evidence" value="ECO:0007669"/>
    <property type="project" value="UniProtKB-SubCell"/>
</dbReference>
<dbReference type="EMBL" id="JABEQM010000001">
    <property type="protein sequence ID" value="MBB2200298.1"/>
    <property type="molecule type" value="Genomic_DNA"/>
</dbReference>
<feature type="compositionally biased region" description="Low complexity" evidence="6">
    <location>
        <begin position="88"/>
        <end position="99"/>
    </location>
</feature>
<sequence length="342" mass="34891">MADRTTPGRPGASWSQARRADGLALRRAIPDRLLPVLVAAMAVLAAMALAGATGARILSARWTTGAASIVTVQVPRPDDPALVPASRPATPAGADAGTAPPALSRADAVLAALADVPGASRVHRLDKAELETLLSPWLGHDGDFALALPAVIELHLDRAGAMDADALAARLDARAPDTLVERNSLWSDRLGDLARSLQTCAILAVLIVVAVAAATIAATTRAGLGARRQAIELIHSLGATDGYIAGRFAGRTAVLAFTGGLIGSLLALPLLVLLSRLAAPFAGATAPAATVATTPGPSGWGRLLAALPLPLAVTLLSLAPAAALIGWLTTQITVRTWLRRLP</sequence>
<keyword evidence="3 7" id="KW-0812">Transmembrane</keyword>
<reference evidence="9 10" key="1">
    <citation type="submission" date="2020-04" db="EMBL/GenBank/DDBJ databases">
        <title>Description of novel Gluconacetobacter.</title>
        <authorList>
            <person name="Sombolestani A."/>
        </authorList>
    </citation>
    <scope>NUCLEOTIDE SEQUENCE [LARGE SCALE GENOMIC DNA]</scope>
    <source>
        <strain evidence="9 10">LMG 27802</strain>
    </source>
</reference>
<dbReference type="GO" id="GO:0032153">
    <property type="term" value="C:cell division site"/>
    <property type="evidence" value="ECO:0007669"/>
    <property type="project" value="TreeGrafter"/>
</dbReference>
<keyword evidence="2" id="KW-1003">Cell membrane</keyword>
<dbReference type="PANTHER" id="PTHR47755:SF1">
    <property type="entry name" value="CELL DIVISION PROTEIN FTSX"/>
    <property type="match status" value="1"/>
</dbReference>
<gene>
    <name evidence="9" type="ORF">HLH28_01660</name>
</gene>
<feature type="domain" description="ABC3 transporter permease C-terminal" evidence="8">
    <location>
        <begin position="203"/>
        <end position="326"/>
    </location>
</feature>
<dbReference type="RefSeq" id="WP_182953491.1">
    <property type="nucleotide sequence ID" value="NZ_JABEQM010000001.1"/>
</dbReference>
<comment type="caution">
    <text evidence="9">The sequence shown here is derived from an EMBL/GenBank/DDBJ whole genome shotgun (WGS) entry which is preliminary data.</text>
</comment>
<dbReference type="AlphaFoldDB" id="A0A7W4K4V2"/>